<evidence type="ECO:0000256" key="3">
    <source>
        <dbReference type="ARBA" id="ARBA00022840"/>
    </source>
</evidence>
<dbReference type="PANTHER" id="PTHR23257">
    <property type="entry name" value="SERINE-THREONINE PROTEIN KINASE"/>
    <property type="match status" value="1"/>
</dbReference>
<keyword evidence="1" id="KW-0723">Serine/threonine-protein kinase</keyword>
<dbReference type="InterPro" id="IPR011009">
    <property type="entry name" value="Kinase-like_dom_sf"/>
</dbReference>
<evidence type="ECO:0000256" key="4">
    <source>
        <dbReference type="PROSITE-ProRule" id="PRU10141"/>
    </source>
</evidence>
<sequence length="789" mass="91317">MFKSSNVFLDDDFYPIIGDLDLCEIITDTSIESKNEMKKEEETKKLLVKIKPINLQLFDYKNKIEIGKGSFGRVFKVKEKKSGITYAAKVSYLDLKSCTDEDVINISREINIMSKLNFQSVLKFKGFNSFDFKKRPRPTIITEFITNHSLKESLENERKGMSYPEWDDTKKLINIYGIAAGMAYLHSLNILHRDLKPDNIFLDDYLHPKIGDFGLSKQIENKSKDSKKPSGFKGTYAYSAPEIFSDHKYIKAGDVYAFSMIVYEIVTLEIPFNGVGNFLFGNNIVKGLRPKFESDIAACYKELIENCWNHVPDKRPTFDQIIEDLESNPNFITETIDEAEFLNYIDSIGYKTSSNKSKNQRKTIKTLKKVSIDFSKIEELEKIEEIEKINEINEAFSIVFLDLKNFEKQKLIKKGKNSIIYKVKGINTGNIYVAKISTIIVNKQSRNELIHLSREVNIISQINHPSFLQFIGYSPTNFEEELKPVVIYELPKNGSLSHVLDEERNGHHISAWNDTIKLIIIYGIASGMAYLHSQDILHRNLSTKSVFLDKFLFPKIGNFGFLAKIHSNESITFQSTSEIKGDLEYMAPELLQYNEYSKSTDVYAFSMILFEIMTLQIPYFNKNKNSINTLNIFNNVVTHSKRPEFKVIIPGCYHQLIKDCWSQNPSDRPSFENIEYILKTNEDFITKSVDRDTFQSFVKKIEESKIQFYSEKKFFKLDGMIKEKDRINEDKNGSSELNFEEDEHFQIINESENSDKSASEKSKKQTIKKKEQIVQKNQEENQSKCCLLL</sequence>
<dbReference type="Gene3D" id="1.10.510.10">
    <property type="entry name" value="Transferase(Phosphotransferase) domain 1"/>
    <property type="match status" value="2"/>
</dbReference>
<feature type="compositionally biased region" description="Basic and acidic residues" evidence="5">
    <location>
        <begin position="753"/>
        <end position="782"/>
    </location>
</feature>
<name>A0ABR2IM06_9EUKA</name>
<proteinExistence type="predicted"/>
<evidence type="ECO:0000313" key="7">
    <source>
        <dbReference type="EMBL" id="KAK8865334.1"/>
    </source>
</evidence>
<keyword evidence="3 4" id="KW-0067">ATP-binding</keyword>
<dbReference type="InterPro" id="IPR050167">
    <property type="entry name" value="Ser_Thr_protein_kinase"/>
</dbReference>
<evidence type="ECO:0000256" key="2">
    <source>
        <dbReference type="ARBA" id="ARBA00022741"/>
    </source>
</evidence>
<dbReference type="PROSITE" id="PS50011">
    <property type="entry name" value="PROTEIN_KINASE_DOM"/>
    <property type="match status" value="2"/>
</dbReference>
<dbReference type="PROSITE" id="PS00107">
    <property type="entry name" value="PROTEIN_KINASE_ATP"/>
    <property type="match status" value="1"/>
</dbReference>
<dbReference type="Pfam" id="PF00069">
    <property type="entry name" value="Pkinase"/>
    <property type="match status" value="1"/>
</dbReference>
<reference evidence="7 8" key="1">
    <citation type="submission" date="2024-04" db="EMBL/GenBank/DDBJ databases">
        <title>Tritrichomonas musculus Genome.</title>
        <authorList>
            <person name="Alves-Ferreira E."/>
            <person name="Grigg M."/>
            <person name="Lorenzi H."/>
            <person name="Galac M."/>
        </authorList>
    </citation>
    <scope>NUCLEOTIDE SEQUENCE [LARGE SCALE GENOMIC DNA]</scope>
    <source>
        <strain evidence="7 8">EAF2021</strain>
    </source>
</reference>
<dbReference type="InterPro" id="IPR017441">
    <property type="entry name" value="Protein_kinase_ATP_BS"/>
</dbReference>
<dbReference type="Pfam" id="PF07714">
    <property type="entry name" value="PK_Tyr_Ser-Thr"/>
    <property type="match status" value="1"/>
</dbReference>
<dbReference type="SUPFAM" id="SSF56112">
    <property type="entry name" value="Protein kinase-like (PK-like)"/>
    <property type="match status" value="2"/>
</dbReference>
<evidence type="ECO:0000256" key="5">
    <source>
        <dbReference type="SAM" id="MobiDB-lite"/>
    </source>
</evidence>
<dbReference type="SMART" id="SM00220">
    <property type="entry name" value="S_TKc"/>
    <property type="match status" value="2"/>
</dbReference>
<keyword evidence="2 4" id="KW-0547">Nucleotide-binding</keyword>
<evidence type="ECO:0000256" key="1">
    <source>
        <dbReference type="ARBA" id="ARBA00022527"/>
    </source>
</evidence>
<dbReference type="InterPro" id="IPR008271">
    <property type="entry name" value="Ser/Thr_kinase_AS"/>
</dbReference>
<feature type="binding site" evidence="4">
    <location>
        <position position="89"/>
    </location>
    <ligand>
        <name>ATP</name>
        <dbReference type="ChEBI" id="CHEBI:30616"/>
    </ligand>
</feature>
<accession>A0ABR2IM06</accession>
<organism evidence="7 8">
    <name type="scientific">Tritrichomonas musculus</name>
    <dbReference type="NCBI Taxonomy" id="1915356"/>
    <lineage>
        <taxon>Eukaryota</taxon>
        <taxon>Metamonada</taxon>
        <taxon>Parabasalia</taxon>
        <taxon>Tritrichomonadida</taxon>
        <taxon>Tritrichomonadidae</taxon>
        <taxon>Tritrichomonas</taxon>
    </lineage>
</organism>
<keyword evidence="8" id="KW-1185">Reference proteome</keyword>
<dbReference type="PROSITE" id="PS00108">
    <property type="entry name" value="PROTEIN_KINASE_ST"/>
    <property type="match status" value="1"/>
</dbReference>
<dbReference type="EMBL" id="JAPFFF010000016">
    <property type="protein sequence ID" value="KAK8865334.1"/>
    <property type="molecule type" value="Genomic_DNA"/>
</dbReference>
<keyword evidence="1" id="KW-0418">Kinase</keyword>
<protein>
    <recommendedName>
        <fullName evidence="6">Protein kinase domain-containing protein</fullName>
    </recommendedName>
</protein>
<gene>
    <name evidence="7" type="ORF">M9Y10_010875</name>
</gene>
<dbReference type="InterPro" id="IPR000719">
    <property type="entry name" value="Prot_kinase_dom"/>
</dbReference>
<feature type="region of interest" description="Disordered" evidence="5">
    <location>
        <begin position="748"/>
        <end position="789"/>
    </location>
</feature>
<dbReference type="Proteomes" id="UP001470230">
    <property type="component" value="Unassembled WGS sequence"/>
</dbReference>
<dbReference type="InterPro" id="IPR001245">
    <property type="entry name" value="Ser-Thr/Tyr_kinase_cat_dom"/>
</dbReference>
<feature type="domain" description="Protein kinase" evidence="6">
    <location>
        <begin position="406"/>
        <end position="685"/>
    </location>
</feature>
<evidence type="ECO:0000259" key="6">
    <source>
        <dbReference type="PROSITE" id="PS50011"/>
    </source>
</evidence>
<feature type="domain" description="Protein kinase" evidence="6">
    <location>
        <begin position="60"/>
        <end position="331"/>
    </location>
</feature>
<evidence type="ECO:0000313" key="8">
    <source>
        <dbReference type="Proteomes" id="UP001470230"/>
    </source>
</evidence>
<comment type="caution">
    <text evidence="7">The sequence shown here is derived from an EMBL/GenBank/DDBJ whole genome shotgun (WGS) entry which is preliminary data.</text>
</comment>
<keyword evidence="1" id="KW-0808">Transferase</keyword>